<evidence type="ECO:0000256" key="2">
    <source>
        <dbReference type="SAM" id="SignalP"/>
    </source>
</evidence>
<dbReference type="EMBL" id="DTMF01000181">
    <property type="protein sequence ID" value="HGF34176.1"/>
    <property type="molecule type" value="Genomic_DNA"/>
</dbReference>
<protein>
    <submittedName>
        <fullName evidence="3">Tetratricopeptide repeat protein</fullName>
    </submittedName>
</protein>
<name>A0A7C3UXU0_9BACT</name>
<proteinExistence type="predicted"/>
<feature type="signal peptide" evidence="2">
    <location>
        <begin position="1"/>
        <end position="24"/>
    </location>
</feature>
<keyword evidence="1" id="KW-0802">TPR repeat</keyword>
<accession>A0A7C3UXU0</accession>
<evidence type="ECO:0000256" key="1">
    <source>
        <dbReference type="PROSITE-ProRule" id="PRU00339"/>
    </source>
</evidence>
<dbReference type="SMART" id="SM00028">
    <property type="entry name" value="TPR"/>
    <property type="match status" value="2"/>
</dbReference>
<evidence type="ECO:0000313" key="3">
    <source>
        <dbReference type="EMBL" id="HGF34176.1"/>
    </source>
</evidence>
<sequence length="165" mass="17799">MKRTSLKITAIWLFLTITAAAAYAQGICPPAKITGDLESILSRGYCLFIDGKYKAAQTEFEKALKKDPGNPVALNNLAAIMVKQNKLDKADTYLKEALPRAKGYMMLVNRVCGVQDICIAIEPYKVGTGNQDLGQLVEMNLRMVEAKMAAQKGGAGAGYPGLPSQ</sequence>
<dbReference type="AlphaFoldDB" id="A0A7C3UXU0"/>
<organism evidence="3">
    <name type="scientific">Desulfobacca acetoxidans</name>
    <dbReference type="NCBI Taxonomy" id="60893"/>
    <lineage>
        <taxon>Bacteria</taxon>
        <taxon>Pseudomonadati</taxon>
        <taxon>Thermodesulfobacteriota</taxon>
        <taxon>Desulfobaccia</taxon>
        <taxon>Desulfobaccales</taxon>
        <taxon>Desulfobaccaceae</taxon>
        <taxon>Desulfobacca</taxon>
    </lineage>
</organism>
<feature type="chain" id="PRO_5027825502" evidence="2">
    <location>
        <begin position="25"/>
        <end position="165"/>
    </location>
</feature>
<dbReference type="PROSITE" id="PS50005">
    <property type="entry name" value="TPR"/>
    <property type="match status" value="1"/>
</dbReference>
<dbReference type="Gene3D" id="1.25.40.10">
    <property type="entry name" value="Tetratricopeptide repeat domain"/>
    <property type="match status" value="1"/>
</dbReference>
<reference evidence="3" key="1">
    <citation type="journal article" date="2020" name="mSystems">
        <title>Genome- and Community-Level Interaction Insights into Carbon Utilization and Element Cycling Functions of Hydrothermarchaeota in Hydrothermal Sediment.</title>
        <authorList>
            <person name="Zhou Z."/>
            <person name="Liu Y."/>
            <person name="Xu W."/>
            <person name="Pan J."/>
            <person name="Luo Z.H."/>
            <person name="Li M."/>
        </authorList>
    </citation>
    <scope>NUCLEOTIDE SEQUENCE [LARGE SCALE GENOMIC DNA]</scope>
    <source>
        <strain evidence="3">SpSt-897</strain>
    </source>
</reference>
<feature type="repeat" description="TPR" evidence="1">
    <location>
        <begin position="37"/>
        <end position="70"/>
    </location>
</feature>
<dbReference type="InterPro" id="IPR011990">
    <property type="entry name" value="TPR-like_helical_dom_sf"/>
</dbReference>
<keyword evidence="2" id="KW-0732">Signal</keyword>
<dbReference type="InterPro" id="IPR019734">
    <property type="entry name" value="TPR_rpt"/>
</dbReference>
<comment type="caution">
    <text evidence="3">The sequence shown here is derived from an EMBL/GenBank/DDBJ whole genome shotgun (WGS) entry which is preliminary data.</text>
</comment>
<dbReference type="Pfam" id="PF14559">
    <property type="entry name" value="TPR_19"/>
    <property type="match status" value="1"/>
</dbReference>
<gene>
    <name evidence="3" type="ORF">ENW96_07275</name>
</gene>
<dbReference type="SUPFAM" id="SSF48452">
    <property type="entry name" value="TPR-like"/>
    <property type="match status" value="1"/>
</dbReference>